<dbReference type="AlphaFoldDB" id="A0A853R537"/>
<evidence type="ECO:0000259" key="1">
    <source>
        <dbReference type="PROSITE" id="PS50125"/>
    </source>
</evidence>
<sequence length="251" mass="28446">MESNFKEYKYLDSFSRIDEILDESDKSFEELKSIPARDKLTFKNGFYVNCAALFVDIRGSSDLPNQHKRPTLAKLYRSYISEVVAIVNGNSLCKEIRVDGDCVSAIYDTPSKINIDRVFHDAFTINSLIKTLNYKLSKRNITEIKVGIGLAYGRALMIKSGYKGSSLNEIVWMGDVVNEASNLCNNANKGWSNKEIMVSNVFYGNLNEHNQGLLSENWEHDCYHGSVINTSMDEWHKNNCTSNDSSFGGMW</sequence>
<dbReference type="PROSITE" id="PS50125">
    <property type="entry name" value="GUANYLATE_CYCLASE_2"/>
    <property type="match status" value="1"/>
</dbReference>
<evidence type="ECO:0000313" key="3">
    <source>
        <dbReference type="Proteomes" id="UP000094808"/>
    </source>
</evidence>
<reference evidence="2 3" key="1">
    <citation type="journal article" date="2012" name="Science">
        <title>Ecological populations of bacteria act as socially cohesive units of antibiotic production and resistance.</title>
        <authorList>
            <person name="Cordero O.X."/>
            <person name="Wildschutte H."/>
            <person name="Kirkup B."/>
            <person name="Proehl S."/>
            <person name="Ngo L."/>
            <person name="Hussain F."/>
            <person name="Le Roux F."/>
            <person name="Mincer T."/>
            <person name="Polz M.F."/>
        </authorList>
    </citation>
    <scope>NUCLEOTIDE SEQUENCE [LARGE SCALE GENOMIC DNA]</scope>
    <source>
        <strain evidence="2 3">FS-238</strain>
    </source>
</reference>
<dbReference type="GO" id="GO:0035556">
    <property type="term" value="P:intracellular signal transduction"/>
    <property type="evidence" value="ECO:0007669"/>
    <property type="project" value="InterPro"/>
</dbReference>
<name>A0A853R537_9VIBR</name>
<protein>
    <submittedName>
        <fullName evidence="2">Family 3 adenylate cyclase</fullName>
    </submittedName>
</protein>
<dbReference type="Pfam" id="PF00211">
    <property type="entry name" value="Guanylate_cyc"/>
    <property type="match status" value="1"/>
</dbReference>
<dbReference type="Proteomes" id="UP000094808">
    <property type="component" value="Unassembled WGS sequence"/>
</dbReference>
<organism evidence="2 3">
    <name type="scientific">Vibrio ordalii FS-238</name>
    <dbReference type="NCBI Taxonomy" id="617133"/>
    <lineage>
        <taxon>Bacteria</taxon>
        <taxon>Pseudomonadati</taxon>
        <taxon>Pseudomonadota</taxon>
        <taxon>Gammaproteobacteria</taxon>
        <taxon>Vibrionales</taxon>
        <taxon>Vibrionaceae</taxon>
        <taxon>Vibrio</taxon>
    </lineage>
</organism>
<proteinExistence type="predicted"/>
<dbReference type="RefSeq" id="WP_017046212.1">
    <property type="nucleotide sequence ID" value="NZ_AJYS02000004.1"/>
</dbReference>
<evidence type="ECO:0000313" key="2">
    <source>
        <dbReference type="EMBL" id="OEE42451.1"/>
    </source>
</evidence>
<dbReference type="InterPro" id="IPR001054">
    <property type="entry name" value="A/G_cyclase"/>
</dbReference>
<dbReference type="SUPFAM" id="SSF55073">
    <property type="entry name" value="Nucleotide cyclase"/>
    <property type="match status" value="1"/>
</dbReference>
<accession>A0A853R537</accession>
<dbReference type="GO" id="GO:0009190">
    <property type="term" value="P:cyclic nucleotide biosynthetic process"/>
    <property type="evidence" value="ECO:0007669"/>
    <property type="project" value="InterPro"/>
</dbReference>
<gene>
    <name evidence="2" type="ORF">A1QS_12035</name>
</gene>
<dbReference type="EMBL" id="AJYS02000004">
    <property type="protein sequence ID" value="OEE42451.1"/>
    <property type="molecule type" value="Genomic_DNA"/>
</dbReference>
<feature type="domain" description="Guanylate cyclase" evidence="1">
    <location>
        <begin position="51"/>
        <end position="184"/>
    </location>
</feature>
<comment type="caution">
    <text evidence="2">The sequence shown here is derived from an EMBL/GenBank/DDBJ whole genome shotgun (WGS) entry which is preliminary data.</text>
</comment>
<dbReference type="InterPro" id="IPR029787">
    <property type="entry name" value="Nucleotide_cyclase"/>
</dbReference>
<dbReference type="Gene3D" id="3.30.70.1230">
    <property type="entry name" value="Nucleotide cyclase"/>
    <property type="match status" value="1"/>
</dbReference>
<dbReference type="GO" id="GO:0004016">
    <property type="term" value="F:adenylate cyclase activity"/>
    <property type="evidence" value="ECO:0007669"/>
    <property type="project" value="UniProtKB-ARBA"/>
</dbReference>
<keyword evidence="3" id="KW-1185">Reference proteome</keyword>